<protein>
    <submittedName>
        <fullName evidence="2">Uncharacterized protein</fullName>
    </submittedName>
</protein>
<organism evidence="2 3">
    <name type="scientific">Basidiobolus ranarum</name>
    <dbReference type="NCBI Taxonomy" id="34480"/>
    <lineage>
        <taxon>Eukaryota</taxon>
        <taxon>Fungi</taxon>
        <taxon>Fungi incertae sedis</taxon>
        <taxon>Zoopagomycota</taxon>
        <taxon>Entomophthoromycotina</taxon>
        <taxon>Basidiobolomycetes</taxon>
        <taxon>Basidiobolales</taxon>
        <taxon>Basidiobolaceae</taxon>
        <taxon>Basidiobolus</taxon>
    </lineage>
</organism>
<feature type="region of interest" description="Disordered" evidence="1">
    <location>
        <begin position="1"/>
        <end position="22"/>
    </location>
</feature>
<evidence type="ECO:0000256" key="1">
    <source>
        <dbReference type="SAM" id="MobiDB-lite"/>
    </source>
</evidence>
<keyword evidence="3" id="KW-1185">Reference proteome</keyword>
<accession>A0ABR2VXB2</accession>
<dbReference type="EMBL" id="JASJQH010007438">
    <property type="protein sequence ID" value="KAK9709060.1"/>
    <property type="molecule type" value="Genomic_DNA"/>
</dbReference>
<proteinExistence type="predicted"/>
<reference evidence="2 3" key="1">
    <citation type="submission" date="2023-04" db="EMBL/GenBank/DDBJ databases">
        <title>Genome of Basidiobolus ranarum AG-B5.</title>
        <authorList>
            <person name="Stajich J.E."/>
            <person name="Carter-House D."/>
            <person name="Gryganskyi A."/>
        </authorList>
    </citation>
    <scope>NUCLEOTIDE SEQUENCE [LARGE SCALE GENOMIC DNA]</scope>
    <source>
        <strain evidence="2 3">AG-B5</strain>
    </source>
</reference>
<evidence type="ECO:0000313" key="2">
    <source>
        <dbReference type="EMBL" id="KAK9709060.1"/>
    </source>
</evidence>
<sequence length="68" mass="7507">MRTPSIAGSGSDPLPHDQHYDGLPACEEPIRICRQMKIQFRSYPLVQANIMQELIGAVTNPSPGTIEE</sequence>
<gene>
    <name evidence="2" type="ORF">K7432_009287</name>
</gene>
<evidence type="ECO:0000313" key="3">
    <source>
        <dbReference type="Proteomes" id="UP001479436"/>
    </source>
</evidence>
<name>A0ABR2VXB2_9FUNG</name>
<dbReference type="Proteomes" id="UP001479436">
    <property type="component" value="Unassembled WGS sequence"/>
</dbReference>
<comment type="caution">
    <text evidence="2">The sequence shown here is derived from an EMBL/GenBank/DDBJ whole genome shotgun (WGS) entry which is preliminary data.</text>
</comment>